<dbReference type="EMBL" id="BAABBA010000031">
    <property type="protein sequence ID" value="GAA3510932.1"/>
    <property type="molecule type" value="Genomic_DNA"/>
</dbReference>
<feature type="domain" description="SHOCT" evidence="2">
    <location>
        <begin position="84"/>
        <end position="107"/>
    </location>
</feature>
<comment type="caution">
    <text evidence="3">The sequence shown here is derived from an EMBL/GenBank/DDBJ whole genome shotgun (WGS) entry which is preliminary data.</text>
</comment>
<protein>
    <recommendedName>
        <fullName evidence="2">SHOCT domain-containing protein</fullName>
    </recommendedName>
</protein>
<keyword evidence="1" id="KW-0812">Transmembrane</keyword>
<keyword evidence="4" id="KW-1185">Reference proteome</keyword>
<reference evidence="4" key="1">
    <citation type="journal article" date="2019" name="Int. J. Syst. Evol. Microbiol.">
        <title>The Global Catalogue of Microorganisms (GCM) 10K type strain sequencing project: providing services to taxonomists for standard genome sequencing and annotation.</title>
        <authorList>
            <consortium name="The Broad Institute Genomics Platform"/>
            <consortium name="The Broad Institute Genome Sequencing Center for Infectious Disease"/>
            <person name="Wu L."/>
            <person name="Ma J."/>
        </authorList>
    </citation>
    <scope>NUCLEOTIDE SEQUENCE [LARGE SCALE GENOMIC DNA]</scope>
    <source>
        <strain evidence="4">JCM 17459</strain>
    </source>
</reference>
<evidence type="ECO:0000256" key="1">
    <source>
        <dbReference type="SAM" id="Phobius"/>
    </source>
</evidence>
<dbReference type="InterPro" id="IPR018649">
    <property type="entry name" value="SHOCT"/>
</dbReference>
<accession>A0ABP6UNY6</accession>
<dbReference type="Pfam" id="PF09851">
    <property type="entry name" value="SHOCT"/>
    <property type="match status" value="1"/>
</dbReference>
<dbReference type="RefSeq" id="WP_342747583.1">
    <property type="nucleotide sequence ID" value="NZ_BAABBA010000031.1"/>
</dbReference>
<gene>
    <name evidence="3" type="ORF">GCM10022262_38830</name>
</gene>
<organism evidence="3 4">
    <name type="scientific">Georgenia daeguensis</name>
    <dbReference type="NCBI Taxonomy" id="908355"/>
    <lineage>
        <taxon>Bacteria</taxon>
        <taxon>Bacillati</taxon>
        <taxon>Actinomycetota</taxon>
        <taxon>Actinomycetes</taxon>
        <taxon>Micrococcales</taxon>
        <taxon>Bogoriellaceae</taxon>
        <taxon>Georgenia</taxon>
    </lineage>
</organism>
<evidence type="ECO:0000313" key="3">
    <source>
        <dbReference type="EMBL" id="GAA3510932.1"/>
    </source>
</evidence>
<evidence type="ECO:0000259" key="2">
    <source>
        <dbReference type="Pfam" id="PF09851"/>
    </source>
</evidence>
<name>A0ABP6UNY6_9MICO</name>
<keyword evidence="1" id="KW-0472">Membrane</keyword>
<dbReference type="Proteomes" id="UP001499841">
    <property type="component" value="Unassembled WGS sequence"/>
</dbReference>
<feature type="transmembrane region" description="Helical" evidence="1">
    <location>
        <begin position="40"/>
        <end position="64"/>
    </location>
</feature>
<sequence length="113" mass="12889">MYVTFLYVTPTDNGTACVDRYDSPWRWIVGWNQMGSGMGWGWLFLALLVIGIVVLVVVLMRLLAGGDRGRPRDPRVTGRNPARETLDERYARGEIDAAEYDERRRRLAGDREG</sequence>
<keyword evidence="1" id="KW-1133">Transmembrane helix</keyword>
<proteinExistence type="predicted"/>
<evidence type="ECO:0000313" key="4">
    <source>
        <dbReference type="Proteomes" id="UP001499841"/>
    </source>
</evidence>